<feature type="domain" description="Xrn1 helical" evidence="11">
    <location>
        <begin position="410"/>
        <end position="622"/>
    </location>
</feature>
<evidence type="ECO:0000256" key="2">
    <source>
        <dbReference type="ARBA" id="ARBA00006994"/>
    </source>
</evidence>
<feature type="region of interest" description="Disordered" evidence="9">
    <location>
        <begin position="732"/>
        <end position="751"/>
    </location>
</feature>
<dbReference type="InterPro" id="IPR041412">
    <property type="entry name" value="Xrn1_helical"/>
</dbReference>
<evidence type="ECO:0000313" key="13">
    <source>
        <dbReference type="Proteomes" id="UP000002899"/>
    </source>
</evidence>
<evidence type="ECO:0000259" key="10">
    <source>
        <dbReference type="Pfam" id="PF03159"/>
    </source>
</evidence>
<feature type="region of interest" description="Disordered" evidence="9">
    <location>
        <begin position="126"/>
        <end position="155"/>
    </location>
</feature>
<evidence type="ECO:0000259" key="11">
    <source>
        <dbReference type="Pfam" id="PF17846"/>
    </source>
</evidence>
<dbReference type="GeneID" id="24423143"/>
<evidence type="ECO:0000256" key="3">
    <source>
        <dbReference type="ARBA" id="ARBA00022664"/>
    </source>
</evidence>
<feature type="region of interest" description="Disordered" evidence="9">
    <location>
        <begin position="762"/>
        <end position="796"/>
    </location>
</feature>
<dbReference type="Pfam" id="PF03159">
    <property type="entry name" value="XRN_N"/>
    <property type="match status" value="1"/>
</dbReference>
<dbReference type="Pfam" id="PF17846">
    <property type="entry name" value="XRN_M"/>
    <property type="match status" value="1"/>
</dbReference>
<dbReference type="InterPro" id="IPR027073">
    <property type="entry name" value="5_3_exoribonuclease"/>
</dbReference>
<dbReference type="CDD" id="cd18673">
    <property type="entry name" value="PIN_XRN1-2-like"/>
    <property type="match status" value="1"/>
</dbReference>
<dbReference type="PANTHER" id="PTHR12341:SF41">
    <property type="entry name" value="5'-3' EXORIBONUCLEASE 2"/>
    <property type="match status" value="1"/>
</dbReference>
<keyword evidence="3 8" id="KW-0507">mRNA processing</keyword>
<accession>A0A1N6LWA2</accession>
<dbReference type="EC" id="3.1.13.-" evidence="8"/>
<sequence length="796" mass="92372">MGVPTFYRWLCSRFPKVPKDITNKANTSGEGDSHFTDSLFTERYDNLYLDMNGIVHPCCHPEYLPQPSNEEEMFEAIFDYIDRLIETIRPKRLLYLALDGVAPRAKMNQQRSRRFKAVYEREYAQKQLQNDKSTPETNLSKSRQNIPQNEQQKVWDSNVITPGTPFMYQLGLEVEEYVSNRLENSDIWHNLTVIISDSNSPGEGEHKIINFIRTQRQSSNYDPNTRHVIHGMDADLIMLALATHEPNFFILREVVPFKQFNSTTQPTISDTSETVPSLKYSLMLRKSWKQLQIIQIPVLREYLSYLFKDCGCDLERCIDDLVLMCFFCGNDFLPHLPSMSITLGSIDQMIYLYQQIFPTLGGYLTDCGKINMPQLEMFTSYLTAVEHETLSLKGNNHGATRRAGNADNVTNNDEEETSKTGIDVTLGSPEVYKKSYYIKKLDCSEDDVAKTASAMAGEYVKGMEWVLEYYYQGIPSWNWYYPYHYAPFASDLKFTTQNVFQLGTPFTPLQQLMSVLPVQSSHCLPEKFADLMRSEVSPIAEYYPRTLKLDPNGSRYRYQWVALLPFIDEQLLLATVKPLEEELSKEEKERNKLKSEKIFVHKNMKINRYLDAKIDNLATKIDLPIHIGSASLILTCGSINVYNYKCDKVGRHISKLLKGINPQPRFLELGDIMDESRYKGFNCHVAKRMISHYIHKSLPQDSSHNATYRNDLNYNKRQWHYPPQHIHPRQQYVEHGHRDHHSISQSRDQTISKDELLGGYSLKCPDSKLRDGPSKRYQCEQSGAQFQDRENKRFRR</sequence>
<dbReference type="InterPro" id="IPR017151">
    <property type="entry name" value="Xrn2/3/4"/>
</dbReference>
<reference evidence="12 13" key="2">
    <citation type="journal article" date="2013" name="PLoS ONE">
        <title>Whole genome mapping and re-organization of the nuclear and mitochondrial genomes of Babesia microti isolates.</title>
        <authorList>
            <person name="Cornillot E."/>
            <person name="Dassouli A."/>
            <person name="Garg A."/>
            <person name="Pachikara N."/>
            <person name="Randazzo S."/>
            <person name="Depoix D."/>
            <person name="Carcy B."/>
            <person name="Delbecq S."/>
            <person name="Frutos R."/>
            <person name="Silva J.C."/>
            <person name="Sutton R."/>
            <person name="Krause P.J."/>
            <person name="Mamoun C.B."/>
        </authorList>
    </citation>
    <scope>NUCLEOTIDE SEQUENCE [LARGE SCALE GENOMIC DNA]</scope>
    <source>
        <strain evidence="12 13">RI</strain>
    </source>
</reference>
<keyword evidence="7" id="KW-0539">Nucleus</keyword>
<protein>
    <recommendedName>
        <fullName evidence="8">5'-3' exoribonuclease</fullName>
        <ecNumber evidence="8">3.1.13.-</ecNumber>
    </recommendedName>
</protein>
<evidence type="ECO:0000256" key="8">
    <source>
        <dbReference type="PIRNR" id="PIRNR037239"/>
    </source>
</evidence>
<dbReference type="AlphaFoldDB" id="A0A1N6LWA2"/>
<evidence type="ECO:0000256" key="7">
    <source>
        <dbReference type="ARBA" id="ARBA00023242"/>
    </source>
</evidence>
<keyword evidence="4 8" id="KW-0540">Nuclease</keyword>
<keyword evidence="6 8" id="KW-0269">Exonuclease</keyword>
<name>A0A1N6LWA2_BABMR</name>
<dbReference type="GO" id="GO:0006397">
    <property type="term" value="P:mRNA processing"/>
    <property type="evidence" value="ECO:0007669"/>
    <property type="project" value="UniProtKB-UniRule"/>
</dbReference>
<dbReference type="PIRSF" id="PIRSF037239">
    <property type="entry name" value="Exonuclease_Xrn2"/>
    <property type="match status" value="1"/>
</dbReference>
<dbReference type="GO" id="GO:0004534">
    <property type="term" value="F:5'-3' RNA exonuclease activity"/>
    <property type="evidence" value="ECO:0007669"/>
    <property type="project" value="UniProtKB-UniRule"/>
</dbReference>
<reference evidence="12 13" key="1">
    <citation type="journal article" date="2012" name="Nucleic Acids Res.">
        <title>Sequencing of the smallest Apicomplexan genome from the human pathogen Babesia microti.</title>
        <authorList>
            <person name="Cornillot E."/>
            <person name="Hadj-Kaddour K."/>
            <person name="Dassouli A."/>
            <person name="Noel B."/>
            <person name="Ranwez V."/>
            <person name="Vacherie B."/>
            <person name="Augagneur Y."/>
            <person name="Bres V."/>
            <person name="Duclos A."/>
            <person name="Randazzo S."/>
            <person name="Carcy B."/>
            <person name="Debierre-Grockiego F."/>
            <person name="Delbecq S."/>
            <person name="Moubri-Menage K."/>
            <person name="Shams-Eldin H."/>
            <person name="Usmani-Brown S."/>
            <person name="Bringaud F."/>
            <person name="Wincker P."/>
            <person name="Vivares C.P."/>
            <person name="Schwarz R.T."/>
            <person name="Schetters T.P."/>
            <person name="Krause P.J."/>
            <person name="Gorenflot A."/>
            <person name="Berry V."/>
            <person name="Barbe V."/>
            <person name="Ben Mamoun C."/>
        </authorList>
    </citation>
    <scope>NUCLEOTIDE SEQUENCE [LARGE SCALE GENOMIC DNA]</scope>
    <source>
        <strain evidence="12 13">RI</strain>
    </source>
</reference>
<keyword evidence="13" id="KW-1185">Reference proteome</keyword>
<dbReference type="VEuPathDB" id="PiroplasmaDB:BMR1_01G00300"/>
<dbReference type="GO" id="GO:0003723">
    <property type="term" value="F:RNA binding"/>
    <property type="evidence" value="ECO:0007669"/>
    <property type="project" value="TreeGrafter"/>
</dbReference>
<keyword evidence="5 8" id="KW-0378">Hydrolase</keyword>
<dbReference type="Gene3D" id="3.40.50.12390">
    <property type="match status" value="2"/>
</dbReference>
<organism evidence="12 13">
    <name type="scientific">Babesia microti (strain RI)</name>
    <dbReference type="NCBI Taxonomy" id="1133968"/>
    <lineage>
        <taxon>Eukaryota</taxon>
        <taxon>Sar</taxon>
        <taxon>Alveolata</taxon>
        <taxon>Apicomplexa</taxon>
        <taxon>Aconoidasida</taxon>
        <taxon>Piroplasmida</taxon>
        <taxon>Babesiidae</taxon>
        <taxon>Babesia</taxon>
    </lineage>
</organism>
<feature type="compositionally biased region" description="Basic and acidic residues" evidence="9">
    <location>
        <begin position="787"/>
        <end position="796"/>
    </location>
</feature>
<comment type="subcellular location">
    <subcellularLocation>
        <location evidence="1">Nucleus</location>
    </subcellularLocation>
</comment>
<dbReference type="InterPro" id="IPR004859">
    <property type="entry name" value="Xrn1_N"/>
</dbReference>
<dbReference type="PANTHER" id="PTHR12341">
    <property type="entry name" value="5'-&gt;3' EXORIBONUCLEASE"/>
    <property type="match status" value="1"/>
</dbReference>
<dbReference type="Proteomes" id="UP000002899">
    <property type="component" value="Chromosome I"/>
</dbReference>
<comment type="function">
    <text evidence="8">Possesses 5'-&gt;3' exoribonuclease activity. May promote termination of transcription by RNA polymerase II.</text>
</comment>
<dbReference type="Gene3D" id="1.25.40.1050">
    <property type="match status" value="1"/>
</dbReference>
<feature type="region of interest" description="Disordered" evidence="9">
    <location>
        <begin position="399"/>
        <end position="419"/>
    </location>
</feature>
<evidence type="ECO:0000256" key="6">
    <source>
        <dbReference type="ARBA" id="ARBA00022839"/>
    </source>
</evidence>
<evidence type="ECO:0000256" key="4">
    <source>
        <dbReference type="ARBA" id="ARBA00022722"/>
    </source>
</evidence>
<evidence type="ECO:0000313" key="12">
    <source>
        <dbReference type="EMBL" id="SIO73155.1"/>
    </source>
</evidence>
<reference evidence="12 13" key="3">
    <citation type="journal article" date="2016" name="Sci. Rep.">
        <title>Genome-wide diversity and gene expression profiling of Babesia microti isolates identify polymorphic genes that mediate host-pathogen interactions.</title>
        <authorList>
            <person name="Silva J.C."/>
            <person name="Cornillot E."/>
            <person name="McCracken C."/>
            <person name="Usmani-Brown S."/>
            <person name="Dwivedi A."/>
            <person name="Ifeonu O.O."/>
            <person name="Crabtree J."/>
            <person name="Gotia H.T."/>
            <person name="Virji A.Z."/>
            <person name="Reynes C."/>
            <person name="Colinge J."/>
            <person name="Kumar V."/>
            <person name="Lawres L."/>
            <person name="Pazzi J.E."/>
            <person name="Pablo J.V."/>
            <person name="Hung C."/>
            <person name="Brancato J."/>
            <person name="Kumari P."/>
            <person name="Orvis J."/>
            <person name="Tretina K."/>
            <person name="Chibucos M."/>
            <person name="Ott S."/>
            <person name="Sadzewicz L."/>
            <person name="Sengamalay N."/>
            <person name="Shetty A.C."/>
            <person name="Su Q."/>
            <person name="Tallon L."/>
            <person name="Fraser C.M."/>
            <person name="Frutos R."/>
            <person name="Molina D.M."/>
            <person name="Krause P.J."/>
            <person name="Ben Mamoun C."/>
        </authorList>
    </citation>
    <scope>NUCLEOTIDE SEQUENCE [LARGE SCALE GENOMIC DNA]</scope>
    <source>
        <strain evidence="12 13">RI</strain>
    </source>
</reference>
<evidence type="ECO:0000256" key="1">
    <source>
        <dbReference type="ARBA" id="ARBA00004123"/>
    </source>
</evidence>
<comment type="similarity">
    <text evidence="2 8">Belongs to the 5'-3' exonuclease family. XRN2/RAT1 subfamily.</text>
</comment>
<evidence type="ECO:0000256" key="9">
    <source>
        <dbReference type="SAM" id="MobiDB-lite"/>
    </source>
</evidence>
<proteinExistence type="inferred from homology"/>
<gene>
    <name evidence="12" type="ORF">BMR1_01G00300</name>
</gene>
<dbReference type="EMBL" id="FO082871">
    <property type="protein sequence ID" value="SIO73155.1"/>
    <property type="molecule type" value="Genomic_DNA"/>
</dbReference>
<feature type="compositionally biased region" description="Basic and acidic residues" evidence="9">
    <location>
        <begin position="765"/>
        <end position="778"/>
    </location>
</feature>
<dbReference type="RefSeq" id="XP_021337266.1">
    <property type="nucleotide sequence ID" value="XM_021482965.1"/>
</dbReference>
<dbReference type="KEGG" id="bmic:BMR1_01G00300"/>
<dbReference type="GO" id="GO:0005634">
    <property type="term" value="C:nucleus"/>
    <property type="evidence" value="ECO:0007669"/>
    <property type="project" value="UniProtKB-SubCell"/>
</dbReference>
<dbReference type="GO" id="GO:0000956">
    <property type="term" value="P:nuclear-transcribed mRNA catabolic process"/>
    <property type="evidence" value="ECO:0007669"/>
    <property type="project" value="TreeGrafter"/>
</dbReference>
<feature type="domain" description="Xrn1 N-terminal" evidence="10">
    <location>
        <begin position="1"/>
        <end position="253"/>
    </location>
</feature>
<dbReference type="OrthoDB" id="372487at2759"/>
<evidence type="ECO:0000256" key="5">
    <source>
        <dbReference type="ARBA" id="ARBA00022801"/>
    </source>
</evidence>